<accession>A0A841PIX6</accession>
<name>A0A841PIX6_9HYPH</name>
<evidence type="ECO:0000313" key="1">
    <source>
        <dbReference type="EMBL" id="MBB6413931.1"/>
    </source>
</evidence>
<protein>
    <submittedName>
        <fullName evidence="1">Uncharacterized protein</fullName>
    </submittedName>
</protein>
<proteinExistence type="predicted"/>
<comment type="caution">
    <text evidence="1">The sequence shown here is derived from an EMBL/GenBank/DDBJ whole genome shotgun (WGS) entry which is preliminary data.</text>
</comment>
<dbReference type="AlphaFoldDB" id="A0A841PIX6"/>
<dbReference type="Proteomes" id="UP000556329">
    <property type="component" value="Unassembled WGS sequence"/>
</dbReference>
<reference evidence="1 2" key="1">
    <citation type="submission" date="2020-08" db="EMBL/GenBank/DDBJ databases">
        <title>Genomic Encyclopedia of Type Strains, Phase IV (KMG-IV): sequencing the most valuable type-strain genomes for metagenomic binning, comparative biology and taxonomic classification.</title>
        <authorList>
            <person name="Goeker M."/>
        </authorList>
    </citation>
    <scope>NUCLEOTIDE SEQUENCE [LARGE SCALE GENOMIC DNA]</scope>
    <source>
        <strain evidence="1 2">DSM 100039</strain>
    </source>
</reference>
<evidence type="ECO:0000313" key="2">
    <source>
        <dbReference type="Proteomes" id="UP000556329"/>
    </source>
</evidence>
<sequence length="46" mass="4968">MAETRSSIQPAKETVPIPAERLDIVSSSDDDSIVRLKQTASILRAA</sequence>
<organism evidence="1 2">
    <name type="scientific">Mesorhizobium sangaii</name>
    <dbReference type="NCBI Taxonomy" id="505389"/>
    <lineage>
        <taxon>Bacteria</taxon>
        <taxon>Pseudomonadati</taxon>
        <taxon>Pseudomonadota</taxon>
        <taxon>Alphaproteobacteria</taxon>
        <taxon>Hyphomicrobiales</taxon>
        <taxon>Phyllobacteriaceae</taxon>
        <taxon>Mesorhizobium</taxon>
    </lineage>
</organism>
<gene>
    <name evidence="1" type="ORF">HNQ71_006640</name>
</gene>
<dbReference type="EMBL" id="JACHEF010000011">
    <property type="protein sequence ID" value="MBB6413931.1"/>
    <property type="molecule type" value="Genomic_DNA"/>
</dbReference>
<keyword evidence="2" id="KW-1185">Reference proteome</keyword>